<dbReference type="RefSeq" id="WP_008476444.1">
    <property type="nucleotide sequence ID" value="NZ_CAGS01000139.1"/>
</dbReference>
<name>I4EF97_9BACT</name>
<evidence type="ECO:0000313" key="1">
    <source>
        <dbReference type="EMBL" id="CCF83359.1"/>
    </source>
</evidence>
<dbReference type="OrthoDB" id="9871429at2"/>
<comment type="caution">
    <text evidence="1">The sequence shown here is derived from an EMBL/GenBank/DDBJ whole genome shotgun (WGS) entry which is preliminary data.</text>
</comment>
<proteinExistence type="predicted"/>
<dbReference type="AlphaFoldDB" id="I4EF97"/>
<accession>I4EF97</accession>
<keyword evidence="2" id="KW-1185">Reference proteome</keyword>
<sequence length="213" mass="24256">MTNDESKKRGHIDLEMAAKIERLALQGWSATQIHDHLDRDTSNRGRVPHLRTVQYKVKDIRDRDKSRAWTLEDATPEEAAAVLPVLAAVIHETEGLVRSLTTAQVSYVVKIRAACPKLPPFDVFLLASLYVNRTAANEPVDDLDAYLAYQPWQGIQHWDRYGQAVERGWVRPWSVHFHVDDDGKVSMKPLDDDWLLNRMQSMGAVDKEDSDGE</sequence>
<organism evidence="1 2">
    <name type="scientific">Nitrolancea hollandica Lb</name>
    <dbReference type="NCBI Taxonomy" id="1129897"/>
    <lineage>
        <taxon>Bacteria</taxon>
        <taxon>Pseudomonadati</taxon>
        <taxon>Thermomicrobiota</taxon>
        <taxon>Thermomicrobia</taxon>
        <taxon>Sphaerobacterales</taxon>
        <taxon>Sphaerobacterineae</taxon>
        <taxon>Sphaerobacteraceae</taxon>
        <taxon>Nitrolancea</taxon>
    </lineage>
</organism>
<protein>
    <submittedName>
        <fullName evidence="1">Uncharacterized protein</fullName>
    </submittedName>
</protein>
<gene>
    <name evidence="1" type="ORF">NITHO_2230015</name>
</gene>
<reference evidence="1 2" key="1">
    <citation type="journal article" date="2012" name="ISME J.">
        <title>Nitrification expanded: discovery, physiology and genomics of a nitrite-oxidizing bacterium from the phylum Chloroflexi.</title>
        <authorList>
            <person name="Sorokin D.Y."/>
            <person name="Lucker S."/>
            <person name="Vejmelkova D."/>
            <person name="Kostrikina N.A."/>
            <person name="Kleerebezem R."/>
            <person name="Rijpstra W.I."/>
            <person name="Damste J.S."/>
            <person name="Le Paslier D."/>
            <person name="Muyzer G."/>
            <person name="Wagner M."/>
            <person name="van Loosdrecht M.C."/>
            <person name="Daims H."/>
        </authorList>
    </citation>
    <scope>NUCLEOTIDE SEQUENCE [LARGE SCALE GENOMIC DNA]</scope>
    <source>
        <strain evidence="2">none</strain>
    </source>
</reference>
<dbReference type="EMBL" id="CAGS01000139">
    <property type="protein sequence ID" value="CCF83359.1"/>
    <property type="molecule type" value="Genomic_DNA"/>
</dbReference>
<evidence type="ECO:0000313" key="2">
    <source>
        <dbReference type="Proteomes" id="UP000004221"/>
    </source>
</evidence>
<dbReference type="Proteomes" id="UP000004221">
    <property type="component" value="Unassembled WGS sequence"/>
</dbReference>